<dbReference type="EMBL" id="BGPR01058416">
    <property type="protein sequence ID" value="GBO34578.1"/>
    <property type="molecule type" value="Genomic_DNA"/>
</dbReference>
<accession>A0A4Y2WDD4</accession>
<name>A0A4Y2WDD4_ARAVE</name>
<sequence length="92" mass="10317">MVTEKMNDQILFLPPQTAAKNKIKLRLPSDPYYSKWIFPSTTSCYSDRRKLDILAATTLLADRQYAGLISVKSLCTSHFLPPSGNLKSALLL</sequence>
<protein>
    <submittedName>
        <fullName evidence="1">Uncharacterized protein</fullName>
    </submittedName>
</protein>
<dbReference type="Proteomes" id="UP000499080">
    <property type="component" value="Unassembled WGS sequence"/>
</dbReference>
<evidence type="ECO:0000313" key="2">
    <source>
        <dbReference type="Proteomes" id="UP000499080"/>
    </source>
</evidence>
<reference evidence="1 2" key="1">
    <citation type="journal article" date="2019" name="Sci. Rep.">
        <title>Orb-weaving spider Araneus ventricosus genome elucidates the spidroin gene catalogue.</title>
        <authorList>
            <person name="Kono N."/>
            <person name="Nakamura H."/>
            <person name="Ohtoshi R."/>
            <person name="Moran D.A.P."/>
            <person name="Shinohara A."/>
            <person name="Yoshida Y."/>
            <person name="Fujiwara M."/>
            <person name="Mori M."/>
            <person name="Tomita M."/>
            <person name="Arakawa K."/>
        </authorList>
    </citation>
    <scope>NUCLEOTIDE SEQUENCE [LARGE SCALE GENOMIC DNA]</scope>
</reference>
<comment type="caution">
    <text evidence="1">The sequence shown here is derived from an EMBL/GenBank/DDBJ whole genome shotgun (WGS) entry which is preliminary data.</text>
</comment>
<evidence type="ECO:0000313" key="1">
    <source>
        <dbReference type="EMBL" id="GBO34578.1"/>
    </source>
</evidence>
<dbReference type="AlphaFoldDB" id="A0A4Y2WDD4"/>
<proteinExistence type="predicted"/>
<keyword evidence="2" id="KW-1185">Reference proteome</keyword>
<gene>
    <name evidence="1" type="ORF">AVEN_176675_1</name>
</gene>
<organism evidence="1 2">
    <name type="scientific">Araneus ventricosus</name>
    <name type="common">Orbweaver spider</name>
    <name type="synonym">Epeira ventricosa</name>
    <dbReference type="NCBI Taxonomy" id="182803"/>
    <lineage>
        <taxon>Eukaryota</taxon>
        <taxon>Metazoa</taxon>
        <taxon>Ecdysozoa</taxon>
        <taxon>Arthropoda</taxon>
        <taxon>Chelicerata</taxon>
        <taxon>Arachnida</taxon>
        <taxon>Araneae</taxon>
        <taxon>Araneomorphae</taxon>
        <taxon>Entelegynae</taxon>
        <taxon>Araneoidea</taxon>
        <taxon>Araneidae</taxon>
        <taxon>Araneus</taxon>
    </lineage>
</organism>